<dbReference type="CDD" id="cd17320">
    <property type="entry name" value="MFS_MdfA_MDR_like"/>
    <property type="match status" value="1"/>
</dbReference>
<accession>D0KY58</accession>
<dbReference type="InterPro" id="IPR020846">
    <property type="entry name" value="MFS_dom"/>
</dbReference>
<keyword evidence="4" id="KW-1003">Cell membrane</keyword>
<feature type="transmembrane region" description="Helical" evidence="8">
    <location>
        <begin position="50"/>
        <end position="69"/>
    </location>
</feature>
<feature type="transmembrane region" description="Helical" evidence="8">
    <location>
        <begin position="384"/>
        <end position="404"/>
    </location>
</feature>
<reference evidence="10 11" key="1">
    <citation type="submission" date="2009-10" db="EMBL/GenBank/DDBJ databases">
        <title>Complete sequence of Halothiobacillus neapolitanus c2.</title>
        <authorList>
            <consortium name="US DOE Joint Genome Institute"/>
            <person name="Lucas S."/>
            <person name="Copeland A."/>
            <person name="Lapidus A."/>
            <person name="Glavina del Rio T."/>
            <person name="Tice H."/>
            <person name="Bruce D."/>
            <person name="Goodwin L."/>
            <person name="Pitluck S."/>
            <person name="Davenport K."/>
            <person name="Brettin T."/>
            <person name="Detter J.C."/>
            <person name="Han C."/>
            <person name="Tapia R."/>
            <person name="Larimer F."/>
            <person name="Land M."/>
            <person name="Hauser L."/>
            <person name="Kyrpides N."/>
            <person name="Mikhailova N."/>
            <person name="Kerfeld C."/>
            <person name="Cannon G."/>
            <person name="Heinhort S."/>
        </authorList>
    </citation>
    <scope>NUCLEOTIDE SEQUENCE [LARGE SCALE GENOMIC DNA]</scope>
    <source>
        <strain evidence="11">ATCC 23641 / c2</strain>
    </source>
</reference>
<dbReference type="AlphaFoldDB" id="D0KY58"/>
<evidence type="ECO:0000313" key="11">
    <source>
        <dbReference type="Proteomes" id="UP000009102"/>
    </source>
</evidence>
<keyword evidence="5 8" id="KW-0812">Transmembrane</keyword>
<gene>
    <name evidence="10" type="ordered locus">Hneap_0527</name>
</gene>
<dbReference type="PANTHER" id="PTHR23502">
    <property type="entry name" value="MAJOR FACILITATOR SUPERFAMILY"/>
    <property type="match status" value="1"/>
</dbReference>
<feature type="transmembrane region" description="Helical" evidence="8">
    <location>
        <begin position="284"/>
        <end position="306"/>
    </location>
</feature>
<feature type="transmembrane region" description="Helical" evidence="8">
    <location>
        <begin position="106"/>
        <end position="127"/>
    </location>
</feature>
<dbReference type="EMBL" id="CP001801">
    <property type="protein sequence ID" value="ACX95381.1"/>
    <property type="molecule type" value="Genomic_DNA"/>
</dbReference>
<dbReference type="SUPFAM" id="SSF103473">
    <property type="entry name" value="MFS general substrate transporter"/>
    <property type="match status" value="1"/>
</dbReference>
<feature type="transmembrane region" description="Helical" evidence="8">
    <location>
        <begin position="139"/>
        <end position="158"/>
    </location>
</feature>
<keyword evidence="11" id="KW-1185">Reference proteome</keyword>
<evidence type="ECO:0000256" key="2">
    <source>
        <dbReference type="ARBA" id="ARBA00006236"/>
    </source>
</evidence>
<sequence>MSSPAARLAPKAFLIVPLVASLLMIAPFTVDAYLPSFPAIGHEFGVDQATMQLTLSLYLWFFGGMMLVHGPLSDTFGRRRMVLISLTVYALASVGAAMAGNINELIAARVIQGIAAGAGVVIGRALVRDLFEGATAQRVMSNITLVFAIAPAIAPIIGGVLDTWLGWRSVFWFLALFAALSMAGVFAFMPETVGAHNRQSIAPLFILKSYGRALSHAPFMGLTLVFALLFSGMFLYIAAAPMVLVGHLQQTPTDFWKFFVPLVTGLILGSRISNVLASRFAPMTTVSIGIGIVTLAVIFNVVQSFWFAHHSFGLGEWRVWLTVSPIMIYAMGMATAMPSLNLMGLDYIPAQRGLASALQGFTQMILAGIVSGLAVAHLAQNLLWLAWGMAALWLLAALIWIAWYRRAPRLGFASETRHA</sequence>
<name>D0KY58_HALNC</name>
<feature type="domain" description="Major facilitator superfamily (MFS) profile" evidence="9">
    <location>
        <begin position="15"/>
        <end position="408"/>
    </location>
</feature>
<dbReference type="InterPro" id="IPR011701">
    <property type="entry name" value="MFS"/>
</dbReference>
<feature type="transmembrane region" description="Helical" evidence="8">
    <location>
        <begin position="258"/>
        <end position="277"/>
    </location>
</feature>
<dbReference type="InterPro" id="IPR004812">
    <property type="entry name" value="Efflux_drug-R_Bcr/CmlA"/>
</dbReference>
<proteinExistence type="inferred from homology"/>
<dbReference type="STRING" id="555778.Hneap_0527"/>
<feature type="transmembrane region" description="Helical" evidence="8">
    <location>
        <begin position="170"/>
        <end position="189"/>
    </location>
</feature>
<organism evidence="10 11">
    <name type="scientific">Halothiobacillus neapolitanus (strain ATCC 23641 / DSM 15147 / CIP 104769 / NCIMB 8539 / c2)</name>
    <name type="common">Thiobacillus neapolitanus</name>
    <dbReference type="NCBI Taxonomy" id="555778"/>
    <lineage>
        <taxon>Bacteria</taxon>
        <taxon>Pseudomonadati</taxon>
        <taxon>Pseudomonadota</taxon>
        <taxon>Gammaproteobacteria</taxon>
        <taxon>Chromatiales</taxon>
        <taxon>Halothiobacillaceae</taxon>
        <taxon>Halothiobacillus</taxon>
    </lineage>
</organism>
<comment type="similarity">
    <text evidence="2 8">Belongs to the major facilitator superfamily. Bcr/CmlA family.</text>
</comment>
<feature type="transmembrane region" description="Helical" evidence="8">
    <location>
        <begin position="12"/>
        <end position="30"/>
    </location>
</feature>
<dbReference type="GO" id="GO:0005886">
    <property type="term" value="C:plasma membrane"/>
    <property type="evidence" value="ECO:0007669"/>
    <property type="project" value="UniProtKB-SubCell"/>
</dbReference>
<keyword evidence="7 8" id="KW-0472">Membrane</keyword>
<dbReference type="RefSeq" id="WP_012823417.1">
    <property type="nucleotide sequence ID" value="NC_013422.1"/>
</dbReference>
<dbReference type="eggNOG" id="COG2814">
    <property type="taxonomic scope" value="Bacteria"/>
</dbReference>
<feature type="transmembrane region" description="Helical" evidence="8">
    <location>
        <begin position="217"/>
        <end position="238"/>
    </location>
</feature>
<evidence type="ECO:0000256" key="3">
    <source>
        <dbReference type="ARBA" id="ARBA00022448"/>
    </source>
</evidence>
<feature type="transmembrane region" description="Helical" evidence="8">
    <location>
        <begin position="360"/>
        <end position="378"/>
    </location>
</feature>
<dbReference type="PANTHER" id="PTHR23502:SF132">
    <property type="entry name" value="POLYAMINE TRANSPORTER 2-RELATED"/>
    <property type="match status" value="1"/>
</dbReference>
<evidence type="ECO:0000256" key="1">
    <source>
        <dbReference type="ARBA" id="ARBA00004651"/>
    </source>
</evidence>
<dbReference type="GO" id="GO:1990961">
    <property type="term" value="P:xenobiotic detoxification by transmembrane export across the plasma membrane"/>
    <property type="evidence" value="ECO:0007669"/>
    <property type="project" value="InterPro"/>
</dbReference>
<evidence type="ECO:0000259" key="9">
    <source>
        <dbReference type="PROSITE" id="PS50850"/>
    </source>
</evidence>
<comment type="subcellular location">
    <subcellularLocation>
        <location evidence="8">Cell inner membrane</location>
        <topology evidence="8">Multi-pass membrane protein</topology>
    </subcellularLocation>
    <subcellularLocation>
        <location evidence="1">Cell membrane</location>
        <topology evidence="1">Multi-pass membrane protein</topology>
    </subcellularLocation>
</comment>
<evidence type="ECO:0000256" key="4">
    <source>
        <dbReference type="ARBA" id="ARBA00022475"/>
    </source>
</evidence>
<dbReference type="Gene3D" id="1.20.1720.10">
    <property type="entry name" value="Multidrug resistance protein D"/>
    <property type="match status" value="1"/>
</dbReference>
<evidence type="ECO:0000256" key="7">
    <source>
        <dbReference type="ARBA" id="ARBA00023136"/>
    </source>
</evidence>
<dbReference type="Pfam" id="PF07690">
    <property type="entry name" value="MFS_1"/>
    <property type="match status" value="1"/>
</dbReference>
<feature type="transmembrane region" description="Helical" evidence="8">
    <location>
        <begin position="81"/>
        <end position="100"/>
    </location>
</feature>
<evidence type="ECO:0000256" key="5">
    <source>
        <dbReference type="ARBA" id="ARBA00022692"/>
    </source>
</evidence>
<dbReference type="NCBIfam" id="TIGR00710">
    <property type="entry name" value="efflux_Bcr_CflA"/>
    <property type="match status" value="1"/>
</dbReference>
<dbReference type="InterPro" id="IPR036259">
    <property type="entry name" value="MFS_trans_sf"/>
</dbReference>
<feature type="transmembrane region" description="Helical" evidence="8">
    <location>
        <begin position="326"/>
        <end position="348"/>
    </location>
</feature>
<dbReference type="OrthoDB" id="9812221at2"/>
<dbReference type="HOGENOM" id="CLU_001265_47_1_6"/>
<evidence type="ECO:0000313" key="10">
    <source>
        <dbReference type="EMBL" id="ACX95381.1"/>
    </source>
</evidence>
<dbReference type="GO" id="GO:0015385">
    <property type="term" value="F:sodium:proton antiporter activity"/>
    <property type="evidence" value="ECO:0007669"/>
    <property type="project" value="TreeGrafter"/>
</dbReference>
<evidence type="ECO:0000256" key="6">
    <source>
        <dbReference type="ARBA" id="ARBA00022989"/>
    </source>
</evidence>
<keyword evidence="6 8" id="KW-1133">Transmembrane helix</keyword>
<evidence type="ECO:0000256" key="8">
    <source>
        <dbReference type="RuleBase" id="RU365088"/>
    </source>
</evidence>
<dbReference type="KEGG" id="hna:Hneap_0527"/>
<dbReference type="PROSITE" id="PS50850">
    <property type="entry name" value="MFS"/>
    <property type="match status" value="1"/>
</dbReference>
<keyword evidence="8" id="KW-0997">Cell inner membrane</keyword>
<dbReference type="GO" id="GO:0042910">
    <property type="term" value="F:xenobiotic transmembrane transporter activity"/>
    <property type="evidence" value="ECO:0007669"/>
    <property type="project" value="InterPro"/>
</dbReference>
<keyword evidence="3 8" id="KW-0813">Transport</keyword>
<dbReference type="Proteomes" id="UP000009102">
    <property type="component" value="Chromosome"/>
</dbReference>
<protein>
    <recommendedName>
        <fullName evidence="8">Bcr/CflA family efflux transporter</fullName>
    </recommendedName>
</protein>